<sequence length="49" mass="5115">MARSKERHQHGQHGPQPLGEAAVDRLAAVGVDSRTAAVATATGLGLIRR</sequence>
<evidence type="ECO:0000256" key="1">
    <source>
        <dbReference type="SAM" id="MobiDB-lite"/>
    </source>
</evidence>
<reference evidence="2 3" key="1">
    <citation type="submission" date="2015-09" db="EMBL/GenBank/DDBJ databases">
        <title>Genome sequence, genome mining and natural product profiling of a biocontrol bacterium Streptomyces malaysiensis F913.</title>
        <authorList>
            <person name="Xu Y."/>
            <person name="Wei J."/>
            <person name="Xie J."/>
            <person name="Li T."/>
            <person name="Zhou Z."/>
        </authorList>
    </citation>
    <scope>NUCLEOTIDE SEQUENCE [LARGE SCALE GENOMIC DNA]</scope>
    <source>
        <strain evidence="2 3">F913</strain>
    </source>
</reference>
<keyword evidence="3" id="KW-1185">Reference proteome</keyword>
<evidence type="ECO:0000313" key="3">
    <source>
        <dbReference type="Proteomes" id="UP000236520"/>
    </source>
</evidence>
<name>A0A2J7YP05_STRMQ</name>
<comment type="caution">
    <text evidence="2">The sequence shown here is derived from an EMBL/GenBank/DDBJ whole genome shotgun (WGS) entry which is preliminary data.</text>
</comment>
<feature type="compositionally biased region" description="Basic residues" evidence="1">
    <location>
        <begin position="1"/>
        <end position="11"/>
    </location>
</feature>
<dbReference type="EMBL" id="LJIW01000002">
    <property type="protein sequence ID" value="PNG89659.1"/>
    <property type="molecule type" value="Genomic_DNA"/>
</dbReference>
<feature type="region of interest" description="Disordered" evidence="1">
    <location>
        <begin position="1"/>
        <end position="20"/>
    </location>
</feature>
<protein>
    <submittedName>
        <fullName evidence="2">Uncharacterized protein</fullName>
    </submittedName>
</protein>
<dbReference type="Proteomes" id="UP000236520">
    <property type="component" value="Unassembled WGS sequence"/>
</dbReference>
<gene>
    <name evidence="2" type="ORF">SMF913_25124</name>
</gene>
<dbReference type="AlphaFoldDB" id="A0A2J7YP05"/>
<proteinExistence type="predicted"/>
<dbReference type="RefSeq" id="WP_180990754.1">
    <property type="nucleotide sequence ID" value="NZ_LJIW01000002.1"/>
</dbReference>
<organism evidence="2 3">
    <name type="scientific">Streptomyces malaysiensis</name>
    <dbReference type="NCBI Taxonomy" id="92644"/>
    <lineage>
        <taxon>Bacteria</taxon>
        <taxon>Bacillati</taxon>
        <taxon>Actinomycetota</taxon>
        <taxon>Actinomycetes</taxon>
        <taxon>Kitasatosporales</taxon>
        <taxon>Streptomycetaceae</taxon>
        <taxon>Streptomyces</taxon>
        <taxon>Streptomyces violaceusniger group</taxon>
    </lineage>
</organism>
<evidence type="ECO:0000313" key="2">
    <source>
        <dbReference type="EMBL" id="PNG89659.1"/>
    </source>
</evidence>
<accession>A0A2J7YP05</accession>